<comment type="caution">
    <text evidence="1">The sequence shown here is derived from an EMBL/GenBank/DDBJ whole genome shotgun (WGS) entry which is preliminary data.</text>
</comment>
<sequence length="227" mass="26646">MINLLRRTKNTLILCTMSESVLEPIVILIKEEKLLSEKEDVIEISDKEDDRPKVKKKRIKKKPDPSLYIKCSCCPKMCSSKYQLKRHMRMHTGVKPFMCNDCGNTYSQSCHLKTHQLKHLGIKNHKCDECNAAFHLRALLVRHQKIHTGERPFSCDVCPKNFIQKRDLVMHIKTHTDDRRFKCEVCDKRFITQSKLRSHARRVHENERKRGGKKSENIEVLIGHMSD</sequence>
<dbReference type="EMBL" id="CM034415">
    <property type="protein sequence ID" value="KAJ0170059.1"/>
    <property type="molecule type" value="Genomic_DNA"/>
</dbReference>
<reference evidence="1 2" key="1">
    <citation type="journal article" date="2021" name="Front. Genet.">
        <title>Chromosome-Level Genome Assembly Reveals Significant Gene Expansion in the Toll and IMD Signaling Pathways of Dendrolimus kikuchii.</title>
        <authorList>
            <person name="Zhou J."/>
            <person name="Wu P."/>
            <person name="Xiong Z."/>
            <person name="Liu N."/>
            <person name="Zhao N."/>
            <person name="Ji M."/>
            <person name="Qiu Y."/>
            <person name="Yang B."/>
        </authorList>
    </citation>
    <scope>NUCLEOTIDE SEQUENCE [LARGE SCALE GENOMIC DNA]</scope>
    <source>
        <strain evidence="1">Ann1</strain>
    </source>
</reference>
<proteinExistence type="predicted"/>
<name>A0ACC1CER6_9NEOP</name>
<dbReference type="Proteomes" id="UP000824533">
    <property type="component" value="Linkage Group LG29"/>
</dbReference>
<protein>
    <submittedName>
        <fullName evidence="1">Uncharacterized protein</fullName>
    </submittedName>
</protein>
<accession>A0ACC1CER6</accession>
<gene>
    <name evidence="1" type="ORF">K1T71_014665</name>
</gene>
<evidence type="ECO:0000313" key="1">
    <source>
        <dbReference type="EMBL" id="KAJ0170059.1"/>
    </source>
</evidence>
<evidence type="ECO:0000313" key="2">
    <source>
        <dbReference type="Proteomes" id="UP000824533"/>
    </source>
</evidence>
<organism evidence="1 2">
    <name type="scientific">Dendrolimus kikuchii</name>
    <dbReference type="NCBI Taxonomy" id="765133"/>
    <lineage>
        <taxon>Eukaryota</taxon>
        <taxon>Metazoa</taxon>
        <taxon>Ecdysozoa</taxon>
        <taxon>Arthropoda</taxon>
        <taxon>Hexapoda</taxon>
        <taxon>Insecta</taxon>
        <taxon>Pterygota</taxon>
        <taxon>Neoptera</taxon>
        <taxon>Endopterygota</taxon>
        <taxon>Lepidoptera</taxon>
        <taxon>Glossata</taxon>
        <taxon>Ditrysia</taxon>
        <taxon>Bombycoidea</taxon>
        <taxon>Lasiocampidae</taxon>
        <taxon>Dendrolimus</taxon>
    </lineage>
</organism>
<keyword evidence="2" id="KW-1185">Reference proteome</keyword>